<dbReference type="Proteomes" id="UP000813384">
    <property type="component" value="Unassembled WGS sequence"/>
</dbReference>
<gene>
    <name evidence="3" type="ORF">K8V42_02570</name>
</gene>
<accession>A0A9E3ZRR4</accession>
<evidence type="ECO:0000259" key="2">
    <source>
        <dbReference type="Pfam" id="PF05193"/>
    </source>
</evidence>
<dbReference type="SUPFAM" id="SSF63411">
    <property type="entry name" value="LuxS/MPP-like metallohydrolase"/>
    <property type="match status" value="2"/>
</dbReference>
<reference evidence="3" key="1">
    <citation type="journal article" date="2021" name="PeerJ">
        <title>Extensive microbial diversity within the chicken gut microbiome revealed by metagenomics and culture.</title>
        <authorList>
            <person name="Gilroy R."/>
            <person name="Ravi A."/>
            <person name="Getino M."/>
            <person name="Pursley I."/>
            <person name="Horton D.L."/>
            <person name="Alikhan N.F."/>
            <person name="Baker D."/>
            <person name="Gharbi K."/>
            <person name="Hall N."/>
            <person name="Watson M."/>
            <person name="Adriaenssens E.M."/>
            <person name="Foster-Nyarko E."/>
            <person name="Jarju S."/>
            <person name="Secka A."/>
            <person name="Antonio M."/>
            <person name="Oren A."/>
            <person name="Chaudhuri R.R."/>
            <person name="La Ragione R."/>
            <person name="Hildebrand F."/>
            <person name="Pallen M.J."/>
        </authorList>
    </citation>
    <scope>NUCLEOTIDE SEQUENCE</scope>
    <source>
        <strain evidence="3">150</strain>
    </source>
</reference>
<dbReference type="InterPro" id="IPR011249">
    <property type="entry name" value="Metalloenz_LuxS/M16"/>
</dbReference>
<proteinExistence type="predicted"/>
<evidence type="ECO:0000259" key="1">
    <source>
        <dbReference type="Pfam" id="PF00675"/>
    </source>
</evidence>
<dbReference type="InterPro" id="IPR007863">
    <property type="entry name" value="Peptidase_M16_C"/>
</dbReference>
<protein>
    <submittedName>
        <fullName evidence="3">Insulinase family protein</fullName>
    </submittedName>
</protein>
<dbReference type="AlphaFoldDB" id="A0A9E3ZRR4"/>
<organism evidence="3 4">
    <name type="scientific">Enterococcus aquimarinus</name>
    <dbReference type="NCBI Taxonomy" id="328396"/>
    <lineage>
        <taxon>Bacteria</taxon>
        <taxon>Bacillati</taxon>
        <taxon>Bacillota</taxon>
        <taxon>Bacilli</taxon>
        <taxon>Lactobacillales</taxon>
        <taxon>Enterococcaceae</taxon>
        <taxon>Enterococcus</taxon>
    </lineage>
</organism>
<evidence type="ECO:0000313" key="3">
    <source>
        <dbReference type="EMBL" id="MCC9273155.1"/>
    </source>
</evidence>
<dbReference type="EMBL" id="JAJJVO010000043">
    <property type="protein sequence ID" value="MCC9273155.1"/>
    <property type="molecule type" value="Genomic_DNA"/>
</dbReference>
<dbReference type="PANTHER" id="PTHR11851">
    <property type="entry name" value="METALLOPROTEASE"/>
    <property type="match status" value="1"/>
</dbReference>
<dbReference type="NCBIfam" id="NF047421">
    <property type="entry name" value="YfmH_fam"/>
    <property type="match status" value="1"/>
</dbReference>
<sequence>MNKKRYEQINETLYEEVLANGLKVYILPKKDFHKTYGLFSTNYGSIDNVFGYQGESLKTVPDGIAHFLEHKLFEKEDGDIFQKFGEQGASANAFTSFTRTSYLFSATDQVKENLLTLLDFVQEPYFTPETVEKEKGIIGQEIQMYQDDPVWRQFFGILNNLYPKHPLHIDIAGTVESIDQITADDLYTCYETFYHPSNMTLFIVGDVNPEEVLEWIQVNQAGKKFSETKEIIREFPVETAAEIIPFSAIQMPVNRPKAVLGIRGFQEQLPSNAKDQLIFRTGINLLLEMLLGNTSHNYLQLYQSGVIDDTFGFEFSFDRGFHFADFSTDTNEPDRFTESIQKILLNFRDDSEVNEKNFTLLKKKMLGKYFQSLNSLEYIANQFTQDLFGDYTLFDLPQLIQEMTLADCLIAGEQFIQNKAFSRFYLEPLKKEV</sequence>
<dbReference type="Pfam" id="PF05193">
    <property type="entry name" value="Peptidase_M16_C"/>
    <property type="match status" value="1"/>
</dbReference>
<feature type="domain" description="Peptidase M16 N-terminal" evidence="1">
    <location>
        <begin position="62"/>
        <end position="173"/>
    </location>
</feature>
<evidence type="ECO:0000313" key="4">
    <source>
        <dbReference type="Proteomes" id="UP000813384"/>
    </source>
</evidence>
<dbReference type="InterPro" id="IPR011765">
    <property type="entry name" value="Pept_M16_N"/>
</dbReference>
<dbReference type="GO" id="GO:0046872">
    <property type="term" value="F:metal ion binding"/>
    <property type="evidence" value="ECO:0007669"/>
    <property type="project" value="InterPro"/>
</dbReference>
<dbReference type="Pfam" id="PF00675">
    <property type="entry name" value="Peptidase_M16"/>
    <property type="match status" value="1"/>
</dbReference>
<dbReference type="PANTHER" id="PTHR11851:SF134">
    <property type="entry name" value="ZINC-DEPENDENT PROTEASE"/>
    <property type="match status" value="1"/>
</dbReference>
<name>A0A9E3ZRR4_9ENTE</name>
<feature type="domain" description="Peptidase M16 C-terminal" evidence="2">
    <location>
        <begin position="181"/>
        <end position="364"/>
    </location>
</feature>
<comment type="caution">
    <text evidence="3">The sequence shown here is derived from an EMBL/GenBank/DDBJ whole genome shotgun (WGS) entry which is preliminary data.</text>
</comment>
<dbReference type="Gene3D" id="3.30.830.10">
    <property type="entry name" value="Metalloenzyme, LuxS/M16 peptidase-like"/>
    <property type="match status" value="2"/>
</dbReference>
<reference evidence="3" key="2">
    <citation type="submission" date="2021-11" db="EMBL/GenBank/DDBJ databases">
        <authorList>
            <person name="Gilroy R."/>
        </authorList>
    </citation>
    <scope>NUCLEOTIDE SEQUENCE</scope>
    <source>
        <strain evidence="3">150</strain>
    </source>
</reference>
<dbReference type="InterPro" id="IPR050361">
    <property type="entry name" value="MPP/UQCRC_Complex"/>
</dbReference>